<reference evidence="7" key="1">
    <citation type="submission" date="2017-12" db="EMBL/GenBank/DDBJ databases">
        <title>Gene loss provides genomic basis for host adaptation in cereal stripe rust fungi.</title>
        <authorList>
            <person name="Xia C."/>
        </authorList>
    </citation>
    <scope>NUCLEOTIDE SEQUENCE [LARGE SCALE GENOMIC DNA]</scope>
    <source>
        <strain evidence="7">93-210</strain>
    </source>
</reference>
<protein>
    <recommendedName>
        <fullName evidence="3">peptidylprolyl isomerase</fullName>
        <ecNumber evidence="3">5.2.1.8</ecNumber>
    </recommendedName>
</protein>
<dbReference type="InterPro" id="IPR043170">
    <property type="entry name" value="PTPA_C_lid"/>
</dbReference>
<dbReference type="InterPro" id="IPR037218">
    <property type="entry name" value="PTPA_sf"/>
</dbReference>
<evidence type="ECO:0000256" key="6">
    <source>
        <dbReference type="ARBA" id="ARBA00023235"/>
    </source>
</evidence>
<dbReference type="GO" id="GO:0003755">
    <property type="term" value="F:peptidyl-prolyl cis-trans isomerase activity"/>
    <property type="evidence" value="ECO:0007669"/>
    <property type="project" value="UniProtKB-KW"/>
</dbReference>
<gene>
    <name evidence="7" type="ORF">PSTT_04428</name>
</gene>
<comment type="catalytic activity">
    <reaction evidence="1">
        <text>[protein]-peptidylproline (omega=180) = [protein]-peptidylproline (omega=0)</text>
        <dbReference type="Rhea" id="RHEA:16237"/>
        <dbReference type="Rhea" id="RHEA-COMP:10747"/>
        <dbReference type="Rhea" id="RHEA-COMP:10748"/>
        <dbReference type="ChEBI" id="CHEBI:83833"/>
        <dbReference type="ChEBI" id="CHEBI:83834"/>
        <dbReference type="EC" id="5.2.1.8"/>
    </reaction>
</comment>
<accession>A0A2S4VSA8</accession>
<evidence type="ECO:0000256" key="1">
    <source>
        <dbReference type="ARBA" id="ARBA00000971"/>
    </source>
</evidence>
<proteinExistence type="predicted"/>
<keyword evidence="8" id="KW-1185">Reference proteome</keyword>
<dbReference type="GO" id="GO:0019211">
    <property type="term" value="F:phosphatase activator activity"/>
    <property type="evidence" value="ECO:0007669"/>
    <property type="project" value="InterPro"/>
</dbReference>
<dbReference type="SUPFAM" id="SSF140984">
    <property type="entry name" value="PTPA-like"/>
    <property type="match status" value="1"/>
</dbReference>
<dbReference type="GO" id="GO:0005737">
    <property type="term" value="C:cytoplasm"/>
    <property type="evidence" value="ECO:0007669"/>
    <property type="project" value="UniProtKB-SubCell"/>
</dbReference>
<sequence length="91" mass="10056">MANLSGETERFGTNDYPAVVLKPQIKTASLQWHSPMLDDISGVKTWDKVNTDGGSVAEFLCLVALLLLTLETRTWQSDGSSLIRSCCTLYF</sequence>
<dbReference type="VEuPathDB" id="FungiDB:PSTT_04428"/>
<organism evidence="7 8">
    <name type="scientific">Puccinia striiformis</name>
    <dbReference type="NCBI Taxonomy" id="27350"/>
    <lineage>
        <taxon>Eukaryota</taxon>
        <taxon>Fungi</taxon>
        <taxon>Dikarya</taxon>
        <taxon>Basidiomycota</taxon>
        <taxon>Pucciniomycotina</taxon>
        <taxon>Pucciniomycetes</taxon>
        <taxon>Pucciniales</taxon>
        <taxon>Pucciniaceae</taxon>
        <taxon>Puccinia</taxon>
    </lineage>
</organism>
<evidence type="ECO:0000313" key="7">
    <source>
        <dbReference type="EMBL" id="POW12423.1"/>
    </source>
</evidence>
<evidence type="ECO:0000313" key="8">
    <source>
        <dbReference type="Proteomes" id="UP000239156"/>
    </source>
</evidence>
<name>A0A2S4VSA8_9BASI</name>
<dbReference type="Proteomes" id="UP000239156">
    <property type="component" value="Unassembled WGS sequence"/>
</dbReference>
<dbReference type="EMBL" id="PKSL01000031">
    <property type="protein sequence ID" value="POW12423.1"/>
    <property type="molecule type" value="Genomic_DNA"/>
</dbReference>
<dbReference type="Pfam" id="PF03095">
    <property type="entry name" value="PTPA"/>
    <property type="match status" value="1"/>
</dbReference>
<dbReference type="InterPro" id="IPR004327">
    <property type="entry name" value="Phstyr_phstse_ac"/>
</dbReference>
<evidence type="ECO:0000256" key="5">
    <source>
        <dbReference type="ARBA" id="ARBA00023110"/>
    </source>
</evidence>
<dbReference type="EC" id="5.2.1.8" evidence="3"/>
<evidence type="ECO:0000256" key="4">
    <source>
        <dbReference type="ARBA" id="ARBA00022490"/>
    </source>
</evidence>
<dbReference type="Gene3D" id="1.20.120.1150">
    <property type="match status" value="1"/>
</dbReference>
<comment type="subcellular location">
    <subcellularLocation>
        <location evidence="2">Cytoplasm</location>
    </subcellularLocation>
</comment>
<keyword evidence="6" id="KW-0413">Isomerase</keyword>
<keyword evidence="4" id="KW-0963">Cytoplasm</keyword>
<comment type="caution">
    <text evidence="7">The sequence shown here is derived from an EMBL/GenBank/DDBJ whole genome shotgun (WGS) entry which is preliminary data.</text>
</comment>
<evidence type="ECO:0000256" key="2">
    <source>
        <dbReference type="ARBA" id="ARBA00004496"/>
    </source>
</evidence>
<keyword evidence="5" id="KW-0697">Rotamase</keyword>
<dbReference type="AlphaFoldDB" id="A0A2S4VSA8"/>
<evidence type="ECO:0000256" key="3">
    <source>
        <dbReference type="ARBA" id="ARBA00013194"/>
    </source>
</evidence>